<dbReference type="Proteomes" id="UP000075884">
    <property type="component" value="Unassembled WGS sequence"/>
</dbReference>
<sequence length="70" mass="7602">NTPELSSAALPGRSSFSFQPVRPGLGCSRPLEVLSFYLSLKTEPCKILSFTSHARTKYFLVATHTAPSVC</sequence>
<dbReference type="VEuPathDB" id="VectorBase:ADIR015022"/>
<reference evidence="2" key="1">
    <citation type="submission" date="2013-03" db="EMBL/GenBank/DDBJ databases">
        <title>The Genome Sequence of Anopheles dirus WRAIR2.</title>
        <authorList>
            <consortium name="The Broad Institute Genomics Platform"/>
            <person name="Neafsey D.E."/>
            <person name="Walton C."/>
            <person name="Walker B."/>
            <person name="Young S.K."/>
            <person name="Zeng Q."/>
            <person name="Gargeya S."/>
            <person name="Fitzgerald M."/>
            <person name="Haas B."/>
            <person name="Abouelleil A."/>
            <person name="Allen A.W."/>
            <person name="Alvarado L."/>
            <person name="Arachchi H.M."/>
            <person name="Berlin A.M."/>
            <person name="Chapman S.B."/>
            <person name="Gainer-Dewar J."/>
            <person name="Goldberg J."/>
            <person name="Griggs A."/>
            <person name="Gujja S."/>
            <person name="Hansen M."/>
            <person name="Howarth C."/>
            <person name="Imamovic A."/>
            <person name="Ireland A."/>
            <person name="Larimer J."/>
            <person name="McCowan C."/>
            <person name="Murphy C."/>
            <person name="Pearson M."/>
            <person name="Poon T.W."/>
            <person name="Priest M."/>
            <person name="Roberts A."/>
            <person name="Saif S."/>
            <person name="Shea T."/>
            <person name="Sisk P."/>
            <person name="Sykes S."/>
            <person name="Wortman J."/>
            <person name="Nusbaum C."/>
            <person name="Birren B."/>
        </authorList>
    </citation>
    <scope>NUCLEOTIDE SEQUENCE [LARGE SCALE GENOMIC DNA]</scope>
    <source>
        <strain evidence="2">WRAIR2</strain>
    </source>
</reference>
<keyword evidence="2" id="KW-1185">Reference proteome</keyword>
<proteinExistence type="predicted"/>
<name>A0A182NYY3_9DIPT</name>
<protein>
    <submittedName>
        <fullName evidence="1">Uncharacterized protein</fullName>
    </submittedName>
</protein>
<accession>A0A182NYY3</accession>
<evidence type="ECO:0000313" key="1">
    <source>
        <dbReference type="EnsemblMetazoa" id="ADIR015022-PA"/>
    </source>
</evidence>
<dbReference type="AlphaFoldDB" id="A0A182NYY3"/>
<reference evidence="1" key="2">
    <citation type="submission" date="2020-05" db="UniProtKB">
        <authorList>
            <consortium name="EnsemblMetazoa"/>
        </authorList>
    </citation>
    <scope>IDENTIFICATION</scope>
    <source>
        <strain evidence="1">WRAIR2</strain>
    </source>
</reference>
<dbReference type="EnsemblMetazoa" id="ADIR015022-RA">
    <property type="protein sequence ID" value="ADIR015022-PA"/>
    <property type="gene ID" value="ADIR015022"/>
</dbReference>
<evidence type="ECO:0000313" key="2">
    <source>
        <dbReference type="Proteomes" id="UP000075884"/>
    </source>
</evidence>
<organism evidence="1 2">
    <name type="scientific">Anopheles dirus</name>
    <dbReference type="NCBI Taxonomy" id="7168"/>
    <lineage>
        <taxon>Eukaryota</taxon>
        <taxon>Metazoa</taxon>
        <taxon>Ecdysozoa</taxon>
        <taxon>Arthropoda</taxon>
        <taxon>Hexapoda</taxon>
        <taxon>Insecta</taxon>
        <taxon>Pterygota</taxon>
        <taxon>Neoptera</taxon>
        <taxon>Endopterygota</taxon>
        <taxon>Diptera</taxon>
        <taxon>Nematocera</taxon>
        <taxon>Culicoidea</taxon>
        <taxon>Culicidae</taxon>
        <taxon>Anophelinae</taxon>
        <taxon>Anopheles</taxon>
    </lineage>
</organism>